<comment type="caution">
    <text evidence="3">The sequence shown here is derived from an EMBL/GenBank/DDBJ whole genome shotgun (WGS) entry which is preliminary data.</text>
</comment>
<reference evidence="3" key="1">
    <citation type="submission" date="2021-02" db="EMBL/GenBank/DDBJ databases">
        <authorList>
            <person name="Dougan E. K."/>
            <person name="Rhodes N."/>
            <person name="Thang M."/>
            <person name="Chan C."/>
        </authorList>
    </citation>
    <scope>NUCLEOTIDE SEQUENCE</scope>
</reference>
<dbReference type="InterPro" id="IPR036770">
    <property type="entry name" value="Ankyrin_rpt-contain_sf"/>
</dbReference>
<dbReference type="Proteomes" id="UP000604046">
    <property type="component" value="Unassembled WGS sequence"/>
</dbReference>
<dbReference type="PROSITE" id="PS50297">
    <property type="entry name" value="ANK_REP_REGION"/>
    <property type="match status" value="1"/>
</dbReference>
<dbReference type="OrthoDB" id="415714at2759"/>
<feature type="region of interest" description="Disordered" evidence="2">
    <location>
        <begin position="196"/>
        <end position="215"/>
    </location>
</feature>
<evidence type="ECO:0000313" key="4">
    <source>
        <dbReference type="Proteomes" id="UP000604046"/>
    </source>
</evidence>
<dbReference type="SUPFAM" id="SSF48403">
    <property type="entry name" value="Ankyrin repeat"/>
    <property type="match status" value="1"/>
</dbReference>
<dbReference type="AlphaFoldDB" id="A0A812L1U8"/>
<dbReference type="EMBL" id="CAJNDS010000835">
    <property type="protein sequence ID" value="CAE7236778.1"/>
    <property type="molecule type" value="Genomic_DNA"/>
</dbReference>
<keyword evidence="1" id="KW-0040">ANK repeat</keyword>
<accession>A0A812L1U8</accession>
<evidence type="ECO:0000256" key="1">
    <source>
        <dbReference type="PROSITE-ProRule" id="PRU00023"/>
    </source>
</evidence>
<gene>
    <name evidence="3" type="primary">cpr-5</name>
    <name evidence="3" type="ORF">SNAT2548_LOCUS10239</name>
</gene>
<evidence type="ECO:0000256" key="2">
    <source>
        <dbReference type="SAM" id="MobiDB-lite"/>
    </source>
</evidence>
<dbReference type="Gene3D" id="1.25.40.20">
    <property type="entry name" value="Ankyrin repeat-containing domain"/>
    <property type="match status" value="1"/>
</dbReference>
<dbReference type="Pfam" id="PF00023">
    <property type="entry name" value="Ank"/>
    <property type="match status" value="1"/>
</dbReference>
<evidence type="ECO:0000313" key="3">
    <source>
        <dbReference type="EMBL" id="CAE7236778.1"/>
    </source>
</evidence>
<feature type="compositionally biased region" description="Basic and acidic residues" evidence="2">
    <location>
        <begin position="49"/>
        <end position="62"/>
    </location>
</feature>
<dbReference type="PROSITE" id="PS50088">
    <property type="entry name" value="ANK_REPEAT"/>
    <property type="match status" value="1"/>
</dbReference>
<organism evidence="3 4">
    <name type="scientific">Symbiodinium natans</name>
    <dbReference type="NCBI Taxonomy" id="878477"/>
    <lineage>
        <taxon>Eukaryota</taxon>
        <taxon>Sar</taxon>
        <taxon>Alveolata</taxon>
        <taxon>Dinophyceae</taxon>
        <taxon>Suessiales</taxon>
        <taxon>Symbiodiniaceae</taxon>
        <taxon>Symbiodinium</taxon>
    </lineage>
</organism>
<name>A0A812L1U8_9DINO</name>
<proteinExistence type="predicted"/>
<dbReference type="InterPro" id="IPR002110">
    <property type="entry name" value="Ankyrin_rpt"/>
</dbReference>
<protein>
    <submittedName>
        <fullName evidence="3">Cpr-5 protein</fullName>
    </submittedName>
</protein>
<keyword evidence="4" id="KW-1185">Reference proteome</keyword>
<feature type="region of interest" description="Disordered" evidence="2">
    <location>
        <begin position="1"/>
        <end position="62"/>
    </location>
</feature>
<sequence>MFVITDDGPKLPWELDEDGHAGSKPAQVEAQDRSGAPSSPPGGPARTLGHRETGSPSEEPRRLDASLMPLAEKGDSEALDAQLRQGCEVNIFVSEFRFYPGSFRMYGTDWTPLTAAVAGGHLEAARVLLEVRADVNVVCCCCTASGPYSFWTALDIARTGDAVPYERDPEKQKQPRHPEIEKLLLAACAKPSSKLPEPPRMNTYGNPAEKGERKNPCLDEQGFPLRPEHLYTEEVLELIGPPGAPKFSNRSGGGGGCPMSSMGMFGIGTSVDGSRIYTGEASWTKVERRLDD</sequence>
<feature type="repeat" description="ANK" evidence="1">
    <location>
        <begin position="108"/>
        <end position="137"/>
    </location>
</feature>